<dbReference type="PRINTS" id="PR00469">
    <property type="entry name" value="PNDRDTASEII"/>
</dbReference>
<evidence type="ECO:0000313" key="6">
    <source>
        <dbReference type="Proteomes" id="UP001596395"/>
    </source>
</evidence>
<dbReference type="Pfam" id="PF07992">
    <property type="entry name" value="Pyr_redox_2"/>
    <property type="match status" value="1"/>
</dbReference>
<dbReference type="SUPFAM" id="SSF51735">
    <property type="entry name" value="NAD(P)-binding Rossmann-fold domains"/>
    <property type="match status" value="1"/>
</dbReference>
<dbReference type="RefSeq" id="WP_336351265.1">
    <property type="nucleotide sequence ID" value="NZ_JAZAQL010000003.1"/>
</dbReference>
<evidence type="ECO:0000256" key="2">
    <source>
        <dbReference type="ARBA" id="ARBA00023002"/>
    </source>
</evidence>
<name>A0ABD5VJZ4_9EURY</name>
<dbReference type="EMBL" id="JBHSXN010000003">
    <property type="protein sequence ID" value="MFC6954311.1"/>
    <property type="molecule type" value="Genomic_DNA"/>
</dbReference>
<keyword evidence="2" id="KW-0560">Oxidoreductase</keyword>
<evidence type="ECO:0000256" key="1">
    <source>
        <dbReference type="ARBA" id="ARBA00022630"/>
    </source>
</evidence>
<feature type="region of interest" description="Disordered" evidence="3">
    <location>
        <begin position="1"/>
        <end position="23"/>
    </location>
</feature>
<comment type="caution">
    <text evidence="5">The sequence shown here is derived from an EMBL/GenBank/DDBJ whole genome shotgun (WGS) entry which is preliminary data.</text>
</comment>
<keyword evidence="1" id="KW-0285">Flavoprotein</keyword>
<dbReference type="InterPro" id="IPR023753">
    <property type="entry name" value="FAD/NAD-binding_dom"/>
</dbReference>
<sequence length="382" mass="40829">MTDEHANGTGDGSGTEPDAGTVDGAEVDETTVDVVVVGGGPAGSSATVFAARYGLETVVFDRGNSALRRCAYLENYLGFPGGVDVDVFHDLVHAHVAEMGARRVEELVDAVERLGRSEDDQAVDGAGDANDRDDARFRVRTQEGTTVLATDVVAAAWYDGSYLRPLEATAPDGGGDLFVEHEHHGEVEERFDPEYADDGGRTPIDGLYVASPSGARSAQAVVAAGNGAHVARSLIEDRRRARGLSGEVAPEYDWLRQASEFSGEWADRDRWREWFENELGDDHDLDDDELADLRDDYVEEAFETRVDDATVDERAERGLAAFVDVVGLERITDAVGAEAVVDAVGAEAVVDAVGADAVLDAVDDEAIRERAAVDDAITEASD</sequence>
<dbReference type="PRINTS" id="PR00368">
    <property type="entry name" value="FADPNR"/>
</dbReference>
<dbReference type="Proteomes" id="UP001596395">
    <property type="component" value="Unassembled WGS sequence"/>
</dbReference>
<dbReference type="SUPFAM" id="SSF51905">
    <property type="entry name" value="FAD/NAD(P)-binding domain"/>
    <property type="match status" value="1"/>
</dbReference>
<accession>A0ABD5VJZ4</accession>
<dbReference type="Gene3D" id="3.50.50.60">
    <property type="entry name" value="FAD/NAD(P)-binding domain"/>
    <property type="match status" value="1"/>
</dbReference>
<feature type="domain" description="FAD/NAD(P)-binding" evidence="4">
    <location>
        <begin position="33"/>
        <end position="102"/>
    </location>
</feature>
<gene>
    <name evidence="5" type="ORF">ACFQGB_15720</name>
</gene>
<evidence type="ECO:0000256" key="3">
    <source>
        <dbReference type="SAM" id="MobiDB-lite"/>
    </source>
</evidence>
<keyword evidence="6" id="KW-1185">Reference proteome</keyword>
<dbReference type="GO" id="GO:0016491">
    <property type="term" value="F:oxidoreductase activity"/>
    <property type="evidence" value="ECO:0007669"/>
    <property type="project" value="UniProtKB-KW"/>
</dbReference>
<dbReference type="InterPro" id="IPR050097">
    <property type="entry name" value="Ferredoxin-NADP_redctase_2"/>
</dbReference>
<reference evidence="5 6" key="1">
    <citation type="journal article" date="2019" name="Int. J. Syst. Evol. Microbiol.">
        <title>The Global Catalogue of Microorganisms (GCM) 10K type strain sequencing project: providing services to taxonomists for standard genome sequencing and annotation.</title>
        <authorList>
            <consortium name="The Broad Institute Genomics Platform"/>
            <consortium name="The Broad Institute Genome Sequencing Center for Infectious Disease"/>
            <person name="Wu L."/>
            <person name="Ma J."/>
        </authorList>
    </citation>
    <scope>NUCLEOTIDE SEQUENCE [LARGE SCALE GENOMIC DNA]</scope>
    <source>
        <strain evidence="5 6">GX26</strain>
    </source>
</reference>
<evidence type="ECO:0000259" key="4">
    <source>
        <dbReference type="Pfam" id="PF07992"/>
    </source>
</evidence>
<protein>
    <submittedName>
        <fullName evidence="5">FAD-dependent oxidoreductase</fullName>
    </submittedName>
</protein>
<proteinExistence type="predicted"/>
<evidence type="ECO:0000313" key="5">
    <source>
        <dbReference type="EMBL" id="MFC6954311.1"/>
    </source>
</evidence>
<dbReference type="AlphaFoldDB" id="A0ABD5VJZ4"/>
<dbReference type="InterPro" id="IPR036188">
    <property type="entry name" value="FAD/NAD-bd_sf"/>
</dbReference>
<organism evidence="5 6">
    <name type="scientific">Halorubellus litoreus</name>
    <dbReference type="NCBI Taxonomy" id="755308"/>
    <lineage>
        <taxon>Archaea</taxon>
        <taxon>Methanobacteriati</taxon>
        <taxon>Methanobacteriota</taxon>
        <taxon>Stenosarchaea group</taxon>
        <taxon>Halobacteria</taxon>
        <taxon>Halobacteriales</taxon>
        <taxon>Halorubellaceae</taxon>
        <taxon>Halorubellus</taxon>
    </lineage>
</organism>
<dbReference type="InterPro" id="IPR036291">
    <property type="entry name" value="NAD(P)-bd_dom_sf"/>
</dbReference>
<dbReference type="PANTHER" id="PTHR48105">
    <property type="entry name" value="THIOREDOXIN REDUCTASE 1-RELATED-RELATED"/>
    <property type="match status" value="1"/>
</dbReference>